<evidence type="ECO:0000256" key="1">
    <source>
        <dbReference type="ARBA" id="ARBA00004141"/>
    </source>
</evidence>
<feature type="region of interest" description="Disordered" evidence="11">
    <location>
        <begin position="233"/>
        <end position="259"/>
    </location>
</feature>
<comment type="similarity">
    <text evidence="10">Belongs to the CDP-alcohol phosphatidyltransferase class-I family.</text>
</comment>
<dbReference type="InterPro" id="IPR050324">
    <property type="entry name" value="CDP-alcohol_PTase-I"/>
</dbReference>
<dbReference type="InterPro" id="IPR043130">
    <property type="entry name" value="CDP-OH_PTrfase_TM_dom"/>
</dbReference>
<keyword evidence="8" id="KW-0594">Phospholipid biosynthesis</keyword>
<dbReference type="GO" id="GO:0016020">
    <property type="term" value="C:membrane"/>
    <property type="evidence" value="ECO:0007669"/>
    <property type="project" value="UniProtKB-SubCell"/>
</dbReference>
<dbReference type="FunFam" id="1.20.120.1760:FF:000017">
    <property type="entry name" value="Phosphatidyl synthase"/>
    <property type="match status" value="1"/>
</dbReference>
<dbReference type="Pfam" id="PF01066">
    <property type="entry name" value="CDP-OH_P_transf"/>
    <property type="match status" value="1"/>
</dbReference>
<dbReference type="PANTHER" id="PTHR14269:SF60">
    <property type="entry name" value="CARDIOLIPIN SYNTHASE (CMP-FORMING)"/>
    <property type="match status" value="1"/>
</dbReference>
<dbReference type="Proteomes" id="UP000606974">
    <property type="component" value="Unassembled WGS sequence"/>
</dbReference>
<evidence type="ECO:0000256" key="4">
    <source>
        <dbReference type="ARBA" id="ARBA00022692"/>
    </source>
</evidence>
<evidence type="ECO:0000256" key="8">
    <source>
        <dbReference type="ARBA" id="ARBA00023209"/>
    </source>
</evidence>
<keyword evidence="4 12" id="KW-0812">Transmembrane</keyword>
<feature type="transmembrane region" description="Helical" evidence="12">
    <location>
        <begin position="197"/>
        <end position="215"/>
    </location>
</feature>
<dbReference type="InterPro" id="IPR000462">
    <property type="entry name" value="CDP-OH_P_trans"/>
</dbReference>
<evidence type="ECO:0000256" key="5">
    <source>
        <dbReference type="ARBA" id="ARBA00022989"/>
    </source>
</evidence>
<name>A0A8H7A7K8_9EURO</name>
<dbReference type="OrthoDB" id="10020554at2759"/>
<gene>
    <name evidence="13" type="ORF">GJ744_007207</name>
</gene>
<evidence type="ECO:0000256" key="2">
    <source>
        <dbReference type="ARBA" id="ARBA00022516"/>
    </source>
</evidence>
<reference evidence="13" key="1">
    <citation type="submission" date="2020-02" db="EMBL/GenBank/DDBJ databases">
        <authorList>
            <person name="Palmer J.M."/>
        </authorList>
    </citation>
    <scope>NUCLEOTIDE SEQUENCE</scope>
    <source>
        <strain evidence="13">EPUS1.4</strain>
        <tissue evidence="13">Thallus</tissue>
    </source>
</reference>
<evidence type="ECO:0000256" key="7">
    <source>
        <dbReference type="ARBA" id="ARBA00023136"/>
    </source>
</evidence>
<evidence type="ECO:0000313" key="13">
    <source>
        <dbReference type="EMBL" id="KAF7502102.1"/>
    </source>
</evidence>
<protein>
    <submittedName>
        <fullName evidence="13">Uncharacterized protein</fullName>
    </submittedName>
</protein>
<feature type="transmembrane region" description="Helical" evidence="12">
    <location>
        <begin position="43"/>
        <end position="65"/>
    </location>
</feature>
<keyword evidence="5 12" id="KW-1133">Transmembrane helix</keyword>
<dbReference type="GO" id="GO:0005739">
    <property type="term" value="C:mitochondrion"/>
    <property type="evidence" value="ECO:0007669"/>
    <property type="project" value="TreeGrafter"/>
</dbReference>
<evidence type="ECO:0000313" key="14">
    <source>
        <dbReference type="Proteomes" id="UP000606974"/>
    </source>
</evidence>
<proteinExistence type="inferred from homology"/>
<dbReference type="AlphaFoldDB" id="A0A8H7A7K8"/>
<comment type="caution">
    <text evidence="13">The sequence shown here is derived from an EMBL/GenBank/DDBJ whole genome shotgun (WGS) entry which is preliminary data.</text>
</comment>
<keyword evidence="2" id="KW-0444">Lipid biosynthesis</keyword>
<keyword evidence="6" id="KW-0443">Lipid metabolism</keyword>
<keyword evidence="14" id="KW-1185">Reference proteome</keyword>
<evidence type="ECO:0000256" key="12">
    <source>
        <dbReference type="SAM" id="Phobius"/>
    </source>
</evidence>
<keyword evidence="9" id="KW-1208">Phospholipid metabolism</keyword>
<evidence type="ECO:0000256" key="6">
    <source>
        <dbReference type="ARBA" id="ARBA00023098"/>
    </source>
</evidence>
<sequence length="259" mass="27636">MHAKILTSLKSSSSSSSSNQTAHEKIWNLPNSLTFSRLLAAPAVGYFILTSQPLAACGLFVYAGLTDLVDGYLARRYQAQTVVGSVIDPMADKALVTIAAVSLAVQGGLPVGLVGLMLARDAGLALAAVYIRWISLPPPKTMRRYWDFSLPSAEVRPSDISKLNTLLQLVLVGTAMLMPLLPPALLRAAHLVAVFDAFQYLVAVTTVWSGASYVFSKDAFTILTRDEIDTRLAEKGKKGKGPGQGGPAAGLDPNEHKTR</sequence>
<evidence type="ECO:0000256" key="9">
    <source>
        <dbReference type="ARBA" id="ARBA00023264"/>
    </source>
</evidence>
<dbReference type="EMBL" id="JAACFV010000341">
    <property type="protein sequence ID" value="KAF7502102.1"/>
    <property type="molecule type" value="Genomic_DNA"/>
</dbReference>
<keyword evidence="3 10" id="KW-0808">Transferase</keyword>
<dbReference type="Gene3D" id="1.20.120.1760">
    <property type="match status" value="1"/>
</dbReference>
<dbReference type="PANTHER" id="PTHR14269">
    <property type="entry name" value="CDP-DIACYLGLYCEROL--GLYCEROL-3-PHOSPHATE 3-PHOSPHATIDYLTRANSFERASE-RELATED"/>
    <property type="match status" value="1"/>
</dbReference>
<evidence type="ECO:0000256" key="3">
    <source>
        <dbReference type="ARBA" id="ARBA00022679"/>
    </source>
</evidence>
<evidence type="ECO:0000256" key="11">
    <source>
        <dbReference type="SAM" id="MobiDB-lite"/>
    </source>
</evidence>
<dbReference type="InterPro" id="IPR048254">
    <property type="entry name" value="CDP_ALCOHOL_P_TRANSF_CS"/>
</dbReference>
<evidence type="ECO:0000256" key="10">
    <source>
        <dbReference type="RuleBase" id="RU003750"/>
    </source>
</evidence>
<feature type="transmembrane region" description="Helical" evidence="12">
    <location>
        <begin position="166"/>
        <end position="185"/>
    </location>
</feature>
<dbReference type="PROSITE" id="PS00379">
    <property type="entry name" value="CDP_ALCOHOL_P_TRANSF"/>
    <property type="match status" value="1"/>
</dbReference>
<dbReference type="GO" id="GO:0032049">
    <property type="term" value="P:cardiolipin biosynthetic process"/>
    <property type="evidence" value="ECO:0007669"/>
    <property type="project" value="TreeGrafter"/>
</dbReference>
<keyword evidence="7 12" id="KW-0472">Membrane</keyword>
<comment type="subcellular location">
    <subcellularLocation>
        <location evidence="1">Membrane</location>
        <topology evidence="1">Multi-pass membrane protein</topology>
    </subcellularLocation>
</comment>
<dbReference type="GO" id="GO:0043337">
    <property type="term" value="F:cardiolipin synthase (CMP-forming)"/>
    <property type="evidence" value="ECO:0007669"/>
    <property type="project" value="TreeGrafter"/>
</dbReference>
<accession>A0A8H7A7K8</accession>
<organism evidence="13 14">
    <name type="scientific">Endocarpon pusillum</name>
    <dbReference type="NCBI Taxonomy" id="364733"/>
    <lineage>
        <taxon>Eukaryota</taxon>
        <taxon>Fungi</taxon>
        <taxon>Dikarya</taxon>
        <taxon>Ascomycota</taxon>
        <taxon>Pezizomycotina</taxon>
        <taxon>Eurotiomycetes</taxon>
        <taxon>Chaetothyriomycetidae</taxon>
        <taxon>Verrucariales</taxon>
        <taxon>Verrucariaceae</taxon>
        <taxon>Endocarpon</taxon>
    </lineage>
</organism>